<reference evidence="3 4" key="1">
    <citation type="journal article" date="2017" name="Antonie Van Leeuwenhoek">
        <title>Rhizobium rhizosphaerae sp. nov., a novel species isolated from rice rhizosphere.</title>
        <authorList>
            <person name="Zhao J.J."/>
            <person name="Zhang J."/>
            <person name="Zhang R.J."/>
            <person name="Zhang C.W."/>
            <person name="Yin H.Q."/>
            <person name="Zhang X.X."/>
        </authorList>
    </citation>
    <scope>NUCLEOTIDE SEQUENCE [LARGE SCALE GENOMIC DNA]</scope>
    <source>
        <strain evidence="3 4">RD15</strain>
    </source>
</reference>
<dbReference type="InterPro" id="IPR007372">
    <property type="entry name" value="Lipid/polyisoprenoid-bd_YceI"/>
</dbReference>
<dbReference type="PANTHER" id="PTHR34406">
    <property type="entry name" value="PROTEIN YCEI"/>
    <property type="match status" value="1"/>
</dbReference>
<gene>
    <name evidence="3" type="ORF">BTR14_09130</name>
</gene>
<dbReference type="EMBL" id="MSPX01000006">
    <property type="protein sequence ID" value="OQP86604.1"/>
    <property type="molecule type" value="Genomic_DNA"/>
</dbReference>
<sequence>MRLKTAFAAALLVLTASAASAQTIDVPAGTYVADKAHTNLLWSVSHFGLSHYIGRFDSIDAKLQLDSKDPAKSKLEVTVDPKSVDTNDGAAGKDFNAEIASEMFFDAAKFDKITFVSKEIKTTGKDTGTVTGDLTFHGVTKPVTLDVKLNAALNPHPMSKKPTVGFSATGTIKRSDFGVTTLVGPVGDDVKLTIESEFVAQ</sequence>
<proteinExistence type="predicted"/>
<organism evidence="3 4">
    <name type="scientific">Xaviernesmea rhizosphaerae</name>
    <dbReference type="NCBI Taxonomy" id="1672749"/>
    <lineage>
        <taxon>Bacteria</taxon>
        <taxon>Pseudomonadati</taxon>
        <taxon>Pseudomonadota</taxon>
        <taxon>Alphaproteobacteria</taxon>
        <taxon>Hyphomicrobiales</taxon>
        <taxon>Rhizobiaceae</taxon>
        <taxon>Rhizobium/Agrobacterium group</taxon>
        <taxon>Xaviernesmea</taxon>
    </lineage>
</organism>
<protein>
    <submittedName>
        <fullName evidence="3">Polyisoprenoid-binding protein</fullName>
    </submittedName>
</protein>
<feature type="domain" description="Lipid/polyisoprenoid-binding YceI-like" evidence="2">
    <location>
        <begin position="30"/>
        <end position="199"/>
    </location>
</feature>
<keyword evidence="4" id="KW-1185">Reference proteome</keyword>
<evidence type="ECO:0000313" key="4">
    <source>
        <dbReference type="Proteomes" id="UP000192652"/>
    </source>
</evidence>
<keyword evidence="1" id="KW-0732">Signal</keyword>
<dbReference type="InterPro" id="IPR036761">
    <property type="entry name" value="TTHA0802/YceI-like_sf"/>
</dbReference>
<accession>A0ABX3PDM9</accession>
<dbReference type="Proteomes" id="UP000192652">
    <property type="component" value="Unassembled WGS sequence"/>
</dbReference>
<dbReference type="Gene3D" id="2.40.128.110">
    <property type="entry name" value="Lipid/polyisoprenoid-binding, YceI-like"/>
    <property type="match status" value="1"/>
</dbReference>
<evidence type="ECO:0000313" key="3">
    <source>
        <dbReference type="EMBL" id="OQP86604.1"/>
    </source>
</evidence>
<name>A0ABX3PDM9_9HYPH</name>
<dbReference type="Pfam" id="PF04264">
    <property type="entry name" value="YceI"/>
    <property type="match status" value="1"/>
</dbReference>
<evidence type="ECO:0000259" key="2">
    <source>
        <dbReference type="SMART" id="SM00867"/>
    </source>
</evidence>
<evidence type="ECO:0000256" key="1">
    <source>
        <dbReference type="SAM" id="SignalP"/>
    </source>
</evidence>
<dbReference type="RefSeq" id="WP_081175696.1">
    <property type="nucleotide sequence ID" value="NZ_MSPX01000006.1"/>
</dbReference>
<feature type="chain" id="PRO_5046483282" evidence="1">
    <location>
        <begin position="22"/>
        <end position="201"/>
    </location>
</feature>
<feature type="signal peptide" evidence="1">
    <location>
        <begin position="1"/>
        <end position="21"/>
    </location>
</feature>
<dbReference type="SUPFAM" id="SSF101874">
    <property type="entry name" value="YceI-like"/>
    <property type="match status" value="1"/>
</dbReference>
<comment type="caution">
    <text evidence="3">The sequence shown here is derived from an EMBL/GenBank/DDBJ whole genome shotgun (WGS) entry which is preliminary data.</text>
</comment>
<dbReference type="PANTHER" id="PTHR34406:SF1">
    <property type="entry name" value="PROTEIN YCEI"/>
    <property type="match status" value="1"/>
</dbReference>
<dbReference type="SMART" id="SM00867">
    <property type="entry name" value="YceI"/>
    <property type="match status" value="1"/>
</dbReference>